<comment type="caution">
    <text evidence="3">The sequence shown here is derived from an EMBL/GenBank/DDBJ whole genome shotgun (WGS) entry which is preliminary data.</text>
</comment>
<keyword evidence="3" id="KW-0489">Methyltransferase</keyword>
<dbReference type="Pfam" id="PF08484">
    <property type="entry name" value="Methyltransf_14"/>
    <property type="match status" value="1"/>
</dbReference>
<organism evidence="3 4">
    <name type="scientific">Tritonibacter scottomollicae</name>
    <name type="common">Epibacterium scottomollicae</name>
    <dbReference type="NCBI Taxonomy" id="483013"/>
    <lineage>
        <taxon>Bacteria</taxon>
        <taxon>Pseudomonadati</taxon>
        <taxon>Pseudomonadota</taxon>
        <taxon>Alphaproteobacteria</taxon>
        <taxon>Rhodobacterales</taxon>
        <taxon>Paracoccaceae</taxon>
        <taxon>Tritonibacter</taxon>
    </lineage>
</organism>
<dbReference type="RefSeq" id="WP_106165627.1">
    <property type="nucleotide sequence ID" value="NZ_PVUF01000032.1"/>
</dbReference>
<dbReference type="InterPro" id="IPR029063">
    <property type="entry name" value="SAM-dependent_MTases_sf"/>
</dbReference>
<dbReference type="GO" id="GO:0008168">
    <property type="term" value="F:methyltransferase activity"/>
    <property type="evidence" value="ECO:0007669"/>
    <property type="project" value="UniProtKB-KW"/>
</dbReference>
<keyword evidence="3" id="KW-0808">Transferase</keyword>
<dbReference type="InterPro" id="IPR038576">
    <property type="entry name" value="Methyltransf_Zn-bd_dom_put_sf"/>
</dbReference>
<dbReference type="Proteomes" id="UP000237718">
    <property type="component" value="Unassembled WGS sequence"/>
</dbReference>
<sequence>MHCRHCSTPLSHNILDLAHAPPSNAYLEADQRLQPEIHFPLRLFFCPSCTLVQTEDFCRADELFDANYVYFSSTSSSWCAHAARYAEAAIGRFGLTADSFVVEVASNDGYLLQNFVEAGIPCLGFEPTASTAEAARAKGVDSRLEFFTEASAIALRQDRAAQGLGQDGGADLIAGNNVYAHVPDINDFTRGLYQLLAPEGVISLEFPHLLELVAHGQFDTVYHEHFSYLSLTAVSRIFAAAGLRIFDVEPLPTHGGSLRVWGCRQEASHPQLASVAAGLAQEEMAGLCTQEFYRNLQAQADHAADKLLAFLISCKSRGETVAAYGAAAKGTTLLNYARINPRLLPYVCDAAPFKQGRFLPGSHIEVRPVEALLDAPPQHLLILPWNIKEEIVASLAWMARDHGTQFWTVMPEPTKLAAPEETLARQA</sequence>
<gene>
    <name evidence="3" type="ORF">CLV89_13210</name>
</gene>
<evidence type="ECO:0000259" key="2">
    <source>
        <dbReference type="Pfam" id="PF08484"/>
    </source>
</evidence>
<protein>
    <submittedName>
        <fullName evidence="3">Methyltransferase family protein</fullName>
    </submittedName>
</protein>
<dbReference type="Pfam" id="PF13489">
    <property type="entry name" value="Methyltransf_23"/>
    <property type="match status" value="1"/>
</dbReference>
<dbReference type="GO" id="GO:0032259">
    <property type="term" value="P:methylation"/>
    <property type="evidence" value="ECO:0007669"/>
    <property type="project" value="UniProtKB-KW"/>
</dbReference>
<dbReference type="SUPFAM" id="SSF53335">
    <property type="entry name" value="S-adenosyl-L-methionine-dependent methyltransferases"/>
    <property type="match status" value="1"/>
</dbReference>
<feature type="domain" description="C-methyltransferase" evidence="2">
    <location>
        <begin position="252"/>
        <end position="411"/>
    </location>
</feature>
<evidence type="ECO:0000313" key="3">
    <source>
        <dbReference type="EMBL" id="PRZ42651.1"/>
    </source>
</evidence>
<dbReference type="InterPro" id="IPR013630">
    <property type="entry name" value="Methyltransf_Zn-bd_dom_put"/>
</dbReference>
<name>A0A2T1A214_TRISK</name>
<dbReference type="PANTHER" id="PTHR43861">
    <property type="entry name" value="TRANS-ACONITATE 2-METHYLTRANSFERASE-RELATED"/>
    <property type="match status" value="1"/>
</dbReference>
<dbReference type="InterPro" id="IPR013691">
    <property type="entry name" value="MeTrfase_14"/>
</dbReference>
<dbReference type="Pfam" id="PF08421">
    <property type="entry name" value="Methyltransf_13"/>
    <property type="match status" value="1"/>
</dbReference>
<dbReference type="Gene3D" id="6.20.50.110">
    <property type="entry name" value="Methyltransferase, zinc-binding domain"/>
    <property type="match status" value="1"/>
</dbReference>
<dbReference type="Gene3D" id="3.40.50.720">
    <property type="entry name" value="NAD(P)-binding Rossmann-like Domain"/>
    <property type="match status" value="1"/>
</dbReference>
<dbReference type="PANTHER" id="PTHR43861:SF5">
    <property type="entry name" value="BLL5978 PROTEIN"/>
    <property type="match status" value="1"/>
</dbReference>
<dbReference type="EMBL" id="PVUF01000032">
    <property type="protein sequence ID" value="PRZ42651.1"/>
    <property type="molecule type" value="Genomic_DNA"/>
</dbReference>
<feature type="domain" description="Methyltransferase putative zinc binding" evidence="1">
    <location>
        <begin position="3"/>
        <end position="64"/>
    </location>
</feature>
<evidence type="ECO:0000259" key="1">
    <source>
        <dbReference type="Pfam" id="PF08421"/>
    </source>
</evidence>
<dbReference type="AlphaFoldDB" id="A0A2T1A214"/>
<reference evidence="3 4" key="1">
    <citation type="submission" date="2018-03" db="EMBL/GenBank/DDBJ databases">
        <title>Genomic Encyclopedia of Archaeal and Bacterial Type Strains, Phase II (KMG-II): from individual species to whole genera.</title>
        <authorList>
            <person name="Goeker M."/>
        </authorList>
    </citation>
    <scope>NUCLEOTIDE SEQUENCE [LARGE SCALE GENOMIC DNA]</scope>
    <source>
        <strain evidence="3 4">DSM 25328</strain>
    </source>
</reference>
<accession>A0A2T1A214</accession>
<proteinExistence type="predicted"/>
<evidence type="ECO:0000313" key="4">
    <source>
        <dbReference type="Proteomes" id="UP000237718"/>
    </source>
</evidence>
<dbReference type="OrthoDB" id="9815644at2"/>
<dbReference type="Gene3D" id="3.40.50.150">
    <property type="entry name" value="Vaccinia Virus protein VP39"/>
    <property type="match status" value="1"/>
</dbReference>